<dbReference type="Proteomes" id="UP000199029">
    <property type="component" value="Unassembled WGS sequence"/>
</dbReference>
<comment type="similarity">
    <text evidence="1">Belongs to the initiator RepB protein family.</text>
</comment>
<keyword evidence="4" id="KW-1185">Reference proteome</keyword>
<organism evidence="3 4">
    <name type="scientific">Hymenobacter arizonensis</name>
    <name type="common">Siccationidurans arizonensis</name>
    <dbReference type="NCBI Taxonomy" id="1227077"/>
    <lineage>
        <taxon>Bacteria</taxon>
        <taxon>Pseudomonadati</taxon>
        <taxon>Bacteroidota</taxon>
        <taxon>Cytophagia</taxon>
        <taxon>Cytophagales</taxon>
        <taxon>Hymenobacteraceae</taxon>
        <taxon>Hymenobacter</taxon>
    </lineage>
</organism>
<feature type="domain" description="Initiator Rep protein WH1" evidence="2">
    <location>
        <begin position="11"/>
        <end position="162"/>
    </location>
</feature>
<dbReference type="InterPro" id="IPR036390">
    <property type="entry name" value="WH_DNA-bd_sf"/>
</dbReference>
<protein>
    <submittedName>
        <fullName evidence="3">Initiator Replication protein</fullName>
    </submittedName>
</protein>
<dbReference type="RefSeq" id="WP_092678946.1">
    <property type="nucleotide sequence ID" value="NZ_FOXS01000011.1"/>
</dbReference>
<dbReference type="Gene3D" id="1.10.10.10">
    <property type="entry name" value="Winged helix-like DNA-binding domain superfamily/Winged helix DNA-binding domain"/>
    <property type="match status" value="2"/>
</dbReference>
<evidence type="ECO:0000256" key="1">
    <source>
        <dbReference type="ARBA" id="ARBA00038283"/>
    </source>
</evidence>
<dbReference type="InterPro" id="IPR000525">
    <property type="entry name" value="Initiator_Rep_WH1"/>
</dbReference>
<proteinExistence type="inferred from homology"/>
<dbReference type="EMBL" id="FOXS01000011">
    <property type="protein sequence ID" value="SFQ83160.1"/>
    <property type="molecule type" value="Genomic_DNA"/>
</dbReference>
<evidence type="ECO:0000313" key="4">
    <source>
        <dbReference type="Proteomes" id="UP000199029"/>
    </source>
</evidence>
<dbReference type="Pfam" id="PF21205">
    <property type="entry name" value="Rep3_C"/>
    <property type="match status" value="1"/>
</dbReference>
<accession>A0A1I6BQF0</accession>
<dbReference type="GO" id="GO:0003887">
    <property type="term" value="F:DNA-directed DNA polymerase activity"/>
    <property type="evidence" value="ECO:0007669"/>
    <property type="project" value="InterPro"/>
</dbReference>
<reference evidence="4" key="1">
    <citation type="submission" date="2016-10" db="EMBL/GenBank/DDBJ databases">
        <authorList>
            <person name="Varghese N."/>
            <person name="Submissions S."/>
        </authorList>
    </citation>
    <scope>NUCLEOTIDE SEQUENCE [LARGE SCALE GENOMIC DNA]</scope>
    <source>
        <strain evidence="4">OR362-8,ATCC BAA-1266,JCM 13504</strain>
    </source>
</reference>
<dbReference type="InterPro" id="IPR036388">
    <property type="entry name" value="WH-like_DNA-bd_sf"/>
</dbReference>
<dbReference type="GO" id="GO:0006270">
    <property type="term" value="P:DNA replication initiation"/>
    <property type="evidence" value="ECO:0007669"/>
    <property type="project" value="InterPro"/>
</dbReference>
<evidence type="ECO:0000313" key="3">
    <source>
        <dbReference type="EMBL" id="SFQ83160.1"/>
    </source>
</evidence>
<dbReference type="OrthoDB" id="867244at2"/>
<dbReference type="STRING" id="1227077.SAMN04515668_4918"/>
<gene>
    <name evidence="3" type="ORF">SAMN04515668_4918</name>
</gene>
<sequence length="345" mass="38155">MDTTPARNDVIFQHNNLIRTNLHMGELEARIMVMALQGIHQNDEGPLPPIRLKITDIYPDAGGKAYRLVGAACKALYEHDLRLVPVGSNPQNSEYRTRIVSDIGIDAGTGLVTGNFAPKIRPYLMEITKVVEGSKPGFTSADVKKLLVIKNANSQRLYWILKSYQSLGSKEIALDKLQDYLFEGNSPYGKWGDFNRYVLEVAVKQLGAEDVGFPFSYEAVKTGKKVTAIKFALPPPERPEKSERTKNRLGQGLPVQDDAGFEAFLAQFDDRRKLTYGLLLEDGIDKPMAQRILQLVGPNDDALKKVVAARKAGNLAKQAGKLMCPLPAFIITELQGSFPGLKSKK</sequence>
<name>A0A1I6BQF0_HYMAR</name>
<dbReference type="AlphaFoldDB" id="A0A1I6BQF0"/>
<dbReference type="SUPFAM" id="SSF46785">
    <property type="entry name" value="Winged helix' DNA-binding domain"/>
    <property type="match status" value="2"/>
</dbReference>
<evidence type="ECO:0000259" key="2">
    <source>
        <dbReference type="Pfam" id="PF01051"/>
    </source>
</evidence>
<dbReference type="Pfam" id="PF01051">
    <property type="entry name" value="Rep3_N"/>
    <property type="match status" value="1"/>
</dbReference>